<keyword evidence="4" id="KW-1185">Reference proteome</keyword>
<keyword evidence="2" id="KW-0963">Cytoplasm</keyword>
<comment type="subcellular location">
    <subcellularLocation>
        <location evidence="1">Cytoplasm</location>
        <location evidence="1">P-body</location>
    </subcellularLocation>
</comment>
<dbReference type="Proteomes" id="UP001472677">
    <property type="component" value="Unassembled WGS sequence"/>
</dbReference>
<protein>
    <submittedName>
        <fullName evidence="3">Uncharacterized protein</fullName>
    </submittedName>
</protein>
<evidence type="ECO:0000313" key="3">
    <source>
        <dbReference type="EMBL" id="KAK8507470.1"/>
    </source>
</evidence>
<dbReference type="PANTHER" id="PTHR21551:SF0">
    <property type="entry name" value="PROTEIN ASSOCIATED WITH TOPO II RELATED-1, ISOFORM A"/>
    <property type="match status" value="1"/>
</dbReference>
<evidence type="ECO:0000313" key="4">
    <source>
        <dbReference type="Proteomes" id="UP001472677"/>
    </source>
</evidence>
<gene>
    <name evidence="3" type="ORF">V6N12_072728</name>
</gene>
<comment type="caution">
    <text evidence="3">The sequence shown here is derived from an EMBL/GenBank/DDBJ whole genome shotgun (WGS) entry which is preliminary data.</text>
</comment>
<accession>A0ABR2BK34</accession>
<reference evidence="3 4" key="1">
    <citation type="journal article" date="2024" name="G3 (Bethesda)">
        <title>Genome assembly of Hibiscus sabdariffa L. provides insights into metabolisms of medicinal natural products.</title>
        <authorList>
            <person name="Kim T."/>
        </authorList>
    </citation>
    <scope>NUCLEOTIDE SEQUENCE [LARGE SCALE GENOMIC DNA]</scope>
    <source>
        <strain evidence="3">TK-2024</strain>
        <tissue evidence="3">Old leaves</tissue>
    </source>
</reference>
<dbReference type="InterPro" id="IPR039900">
    <property type="entry name" value="Pat1-like"/>
</dbReference>
<name>A0ABR2BK34_9ROSI</name>
<proteinExistence type="predicted"/>
<evidence type="ECO:0000256" key="2">
    <source>
        <dbReference type="ARBA" id="ARBA00022490"/>
    </source>
</evidence>
<sequence length="171" mass="18812">MLAARVTVEDGLCLLLDVDDIDRFLQFNQLQDGGAQLRQKRQVLLEGKLLARYLQLLFPDGELMRVVRMAIFRHLRFLFGGLPSDPGAAETTTNLAKVVSSCVHEMDLRALSFCLAAVVCSSEQPPLRPLGSPAGDGASFILKRVLDRATKLMTGFRAGGDYNMGNQGLFR</sequence>
<dbReference type="EMBL" id="JBBPBM010000108">
    <property type="protein sequence ID" value="KAK8507470.1"/>
    <property type="molecule type" value="Genomic_DNA"/>
</dbReference>
<evidence type="ECO:0000256" key="1">
    <source>
        <dbReference type="ARBA" id="ARBA00004201"/>
    </source>
</evidence>
<dbReference type="PANTHER" id="PTHR21551">
    <property type="entry name" value="TOPOISOMERASE II-ASSOCIATED PROTEIN PAT1"/>
    <property type="match status" value="1"/>
</dbReference>
<organism evidence="3 4">
    <name type="scientific">Hibiscus sabdariffa</name>
    <name type="common">roselle</name>
    <dbReference type="NCBI Taxonomy" id="183260"/>
    <lineage>
        <taxon>Eukaryota</taxon>
        <taxon>Viridiplantae</taxon>
        <taxon>Streptophyta</taxon>
        <taxon>Embryophyta</taxon>
        <taxon>Tracheophyta</taxon>
        <taxon>Spermatophyta</taxon>
        <taxon>Magnoliopsida</taxon>
        <taxon>eudicotyledons</taxon>
        <taxon>Gunneridae</taxon>
        <taxon>Pentapetalae</taxon>
        <taxon>rosids</taxon>
        <taxon>malvids</taxon>
        <taxon>Malvales</taxon>
        <taxon>Malvaceae</taxon>
        <taxon>Malvoideae</taxon>
        <taxon>Hibiscus</taxon>
    </lineage>
</organism>